<keyword evidence="4 6" id="KW-0564">Palmitate</keyword>
<gene>
    <name evidence="6 9" type="primary">lpqB</name>
    <name evidence="9" type="ORF">GYA93_17020</name>
</gene>
<evidence type="ECO:0000256" key="5">
    <source>
        <dbReference type="ARBA" id="ARBA00023288"/>
    </source>
</evidence>
<sequence>MSELHNRMRGHRVTRRSVAVVILGVVLSLLTACGGVPNSSSPQPISSFARQGPSDAVPGPQADMDPEALVRAFLKATAAPADGHAAARKFLTTSAAEQWDDRGAALILDEINTYVDQRSENSVRMRLVGDNVGVLMSDGQLTPATGRVETTVTLSKVGRQWRIDGTLPERTMIDRTQFEITHRAVSAYFTDRTRSHLVPDPRWLYSGLDSDATTLVGVLLAGPAADLASAVDSALPTGASLRGPVTPGANGGVRIELIGIGNLSVRDRTVLAAQIIWTLNGADIGGPYVINADGAPLLADRASGWQTTDVRSFDPSVMPATDVGLNVIRGGALLKVTDTGTVAVGGPLGTGRLVRSAALSADGKRVAAVQAGEGTDPRLNLTVGDYGAATTPIASGLTVTRPSFGPDSDVVWAVVDGKPTQWIRDDETGEPRTIEIDPGQVSALVRGSITELQVAPDGVRVGLIVGGQVVFAVLATNADGRLTLAHPRIAAYNIGSRAVSLDWASPTTLMIARESWDSPVVQLSINGTPAVGLLSGNVSPPVTAVVANPTTVYISDQRGVLRLGSSNGQADEYWTEVEPAMTPGTIPVIP</sequence>
<dbReference type="EMBL" id="JAADZU010000062">
    <property type="protein sequence ID" value="NDK91270.1"/>
    <property type="molecule type" value="Genomic_DNA"/>
</dbReference>
<evidence type="ECO:0000313" key="9">
    <source>
        <dbReference type="EMBL" id="NDK91270.1"/>
    </source>
</evidence>
<dbReference type="Pfam" id="PF10647">
    <property type="entry name" value="Gmad1"/>
    <property type="match status" value="1"/>
</dbReference>
<dbReference type="InterPro" id="IPR023959">
    <property type="entry name" value="LpqB"/>
</dbReference>
<dbReference type="InterPro" id="IPR018910">
    <property type="entry name" value="LpqB_C"/>
</dbReference>
<dbReference type="Pfam" id="PF25976">
    <property type="entry name" value="LpqB_N"/>
    <property type="match status" value="1"/>
</dbReference>
<dbReference type="SUPFAM" id="SSF82171">
    <property type="entry name" value="DPP6 N-terminal domain-like"/>
    <property type="match status" value="1"/>
</dbReference>
<evidence type="ECO:0000256" key="1">
    <source>
        <dbReference type="ARBA" id="ARBA00022475"/>
    </source>
</evidence>
<protein>
    <recommendedName>
        <fullName evidence="6">Lipoprotein LpqB</fullName>
    </recommendedName>
</protein>
<evidence type="ECO:0000256" key="4">
    <source>
        <dbReference type="ARBA" id="ARBA00023139"/>
    </source>
</evidence>
<keyword evidence="5 6" id="KW-0449">Lipoprotein</keyword>
<keyword evidence="3 6" id="KW-0472">Membrane</keyword>
<evidence type="ECO:0000256" key="2">
    <source>
        <dbReference type="ARBA" id="ARBA00022729"/>
    </source>
</evidence>
<name>A0A7K3LSQ4_9ACTN</name>
<feature type="compositionally biased region" description="Polar residues" evidence="7">
    <location>
        <begin position="40"/>
        <end position="49"/>
    </location>
</feature>
<organism evidence="9 10">
    <name type="scientific">Gordonia desulfuricans</name>
    <dbReference type="NCBI Taxonomy" id="89051"/>
    <lineage>
        <taxon>Bacteria</taxon>
        <taxon>Bacillati</taxon>
        <taxon>Actinomycetota</taxon>
        <taxon>Actinomycetes</taxon>
        <taxon>Mycobacteriales</taxon>
        <taxon>Gordoniaceae</taxon>
        <taxon>Gordonia</taxon>
    </lineage>
</organism>
<evidence type="ECO:0000256" key="3">
    <source>
        <dbReference type="ARBA" id="ARBA00023136"/>
    </source>
</evidence>
<comment type="caution">
    <text evidence="9">The sequence shown here is derived from an EMBL/GenBank/DDBJ whole genome shotgun (WGS) entry which is preliminary data.</text>
</comment>
<evidence type="ECO:0000313" key="10">
    <source>
        <dbReference type="Proteomes" id="UP000466307"/>
    </source>
</evidence>
<reference evidence="9 10" key="1">
    <citation type="submission" date="2020-01" db="EMBL/GenBank/DDBJ databases">
        <title>Investigation of new actinobacteria for the biodesulphurisation of diesel fuel.</title>
        <authorList>
            <person name="Athi Narayanan S.M."/>
        </authorList>
    </citation>
    <scope>NUCLEOTIDE SEQUENCE [LARGE SCALE GENOMIC DNA]</scope>
    <source>
        <strain evidence="9 10">213E</strain>
    </source>
</reference>
<keyword evidence="2 6" id="KW-0732">Signal</keyword>
<feature type="region of interest" description="Disordered" evidence="7">
    <location>
        <begin position="40"/>
        <end position="63"/>
    </location>
</feature>
<dbReference type="HAMAP" id="MF_01373">
    <property type="entry name" value="LpqB_lipoprot"/>
    <property type="match status" value="1"/>
</dbReference>
<keyword evidence="10" id="KW-1185">Reference proteome</keyword>
<proteinExistence type="inferred from homology"/>
<feature type="domain" description="GerMN" evidence="8">
    <location>
        <begin position="212"/>
        <end position="301"/>
    </location>
</feature>
<dbReference type="AlphaFoldDB" id="A0A7K3LSQ4"/>
<dbReference type="SMART" id="SM00909">
    <property type="entry name" value="Germane"/>
    <property type="match status" value="1"/>
</dbReference>
<dbReference type="Pfam" id="PF10646">
    <property type="entry name" value="Germane"/>
    <property type="match status" value="1"/>
</dbReference>
<dbReference type="InterPro" id="IPR059026">
    <property type="entry name" value="LpqB_N"/>
</dbReference>
<dbReference type="PROSITE" id="PS51257">
    <property type="entry name" value="PROKAR_LIPOPROTEIN"/>
    <property type="match status" value="1"/>
</dbReference>
<evidence type="ECO:0000256" key="7">
    <source>
        <dbReference type="SAM" id="MobiDB-lite"/>
    </source>
</evidence>
<comment type="similarity">
    <text evidence="6">Belongs to the LpqB lipoprotein family.</text>
</comment>
<dbReference type="Proteomes" id="UP000466307">
    <property type="component" value="Unassembled WGS sequence"/>
</dbReference>
<dbReference type="InterPro" id="IPR019606">
    <property type="entry name" value="GerMN"/>
</dbReference>
<evidence type="ECO:0000256" key="6">
    <source>
        <dbReference type="HAMAP-Rule" id="MF_01373"/>
    </source>
</evidence>
<accession>A0A7K3LSQ4</accession>
<dbReference type="NCBIfam" id="NF010141">
    <property type="entry name" value="PRK13616.1"/>
    <property type="match status" value="1"/>
</dbReference>
<evidence type="ECO:0000259" key="8">
    <source>
        <dbReference type="SMART" id="SM00909"/>
    </source>
</evidence>
<dbReference type="GO" id="GO:0005886">
    <property type="term" value="C:plasma membrane"/>
    <property type="evidence" value="ECO:0007669"/>
    <property type="project" value="UniProtKB-SubCell"/>
</dbReference>
<comment type="subcellular location">
    <subcellularLocation>
        <location evidence="6">Cell membrane</location>
        <topology evidence="6">Lipid-anchor</topology>
    </subcellularLocation>
</comment>
<keyword evidence="1 6" id="KW-1003">Cell membrane</keyword>